<feature type="transmembrane region" description="Helical" evidence="2">
    <location>
        <begin position="24"/>
        <end position="46"/>
    </location>
</feature>
<dbReference type="EMBL" id="JBDIVE010000007">
    <property type="protein sequence ID" value="MEN3069538.1"/>
    <property type="molecule type" value="Genomic_DNA"/>
</dbReference>
<dbReference type="Proteomes" id="UP001410394">
    <property type="component" value="Unassembled WGS sequence"/>
</dbReference>
<evidence type="ECO:0000259" key="3">
    <source>
        <dbReference type="Pfam" id="PF01551"/>
    </source>
</evidence>
<keyword evidence="2" id="KW-0472">Membrane</keyword>
<dbReference type="GO" id="GO:0016787">
    <property type="term" value="F:hydrolase activity"/>
    <property type="evidence" value="ECO:0007669"/>
    <property type="project" value="UniProtKB-KW"/>
</dbReference>
<keyword evidence="5" id="KW-1185">Reference proteome</keyword>
<accession>A0ABU9Z0W4</accession>
<name>A0ABU9Z0W4_9RHOO</name>
<feature type="domain" description="M23ase beta-sheet core" evidence="3">
    <location>
        <begin position="210"/>
        <end position="304"/>
    </location>
</feature>
<organism evidence="4 5">
    <name type="scientific">Uliginosibacterium sediminicola</name>
    <dbReference type="NCBI Taxonomy" id="2024550"/>
    <lineage>
        <taxon>Bacteria</taxon>
        <taxon>Pseudomonadati</taxon>
        <taxon>Pseudomonadota</taxon>
        <taxon>Betaproteobacteria</taxon>
        <taxon>Rhodocyclales</taxon>
        <taxon>Zoogloeaceae</taxon>
        <taxon>Uliginosibacterium</taxon>
    </lineage>
</organism>
<keyword evidence="2" id="KW-0812">Transmembrane</keyword>
<dbReference type="EC" id="3.4.-.-" evidence="4"/>
<comment type="caution">
    <text evidence="4">The sequence shown here is derived from an EMBL/GenBank/DDBJ whole genome shotgun (WGS) entry which is preliminary data.</text>
</comment>
<keyword evidence="4" id="KW-0378">Hydrolase</keyword>
<evidence type="ECO:0000313" key="4">
    <source>
        <dbReference type="EMBL" id="MEN3069538.1"/>
    </source>
</evidence>
<dbReference type="Gene3D" id="2.70.70.10">
    <property type="entry name" value="Glucose Permease (Domain IIA)"/>
    <property type="match status" value="1"/>
</dbReference>
<dbReference type="PANTHER" id="PTHR21666:SF270">
    <property type="entry name" value="MUREIN HYDROLASE ACTIVATOR ENVC"/>
    <property type="match status" value="1"/>
</dbReference>
<dbReference type="InterPro" id="IPR050570">
    <property type="entry name" value="Cell_wall_metabolism_enzyme"/>
</dbReference>
<dbReference type="PANTHER" id="PTHR21666">
    <property type="entry name" value="PEPTIDASE-RELATED"/>
    <property type="match status" value="1"/>
</dbReference>
<dbReference type="InterPro" id="IPR011055">
    <property type="entry name" value="Dup_hybrid_motif"/>
</dbReference>
<dbReference type="Pfam" id="PF01551">
    <property type="entry name" value="Peptidase_M23"/>
    <property type="match status" value="1"/>
</dbReference>
<dbReference type="CDD" id="cd12797">
    <property type="entry name" value="M23_peptidase"/>
    <property type="match status" value="1"/>
</dbReference>
<dbReference type="RefSeq" id="WP_345920306.1">
    <property type="nucleotide sequence ID" value="NZ_JBDIVE010000007.1"/>
</dbReference>
<dbReference type="SUPFAM" id="SSF51261">
    <property type="entry name" value="Duplicated hybrid motif"/>
    <property type="match status" value="1"/>
</dbReference>
<reference evidence="4 5" key="1">
    <citation type="journal article" date="2018" name="Int. J. Syst. Evol. Microbiol.">
        <title>Uliginosibacterium sediminicola sp. nov., isolated from freshwater sediment.</title>
        <authorList>
            <person name="Hwang W.M."/>
            <person name="Kim S.M."/>
            <person name="Kang K."/>
            <person name="Ahn T.Y."/>
        </authorList>
    </citation>
    <scope>NUCLEOTIDE SEQUENCE [LARGE SCALE GENOMIC DNA]</scope>
    <source>
        <strain evidence="4 5">M1-21</strain>
    </source>
</reference>
<proteinExistence type="predicted"/>
<feature type="region of interest" description="Disordered" evidence="1">
    <location>
        <begin position="107"/>
        <end position="129"/>
    </location>
</feature>
<sequence length="321" mass="33488">MALLLLSSRSLTRAGVRAVSLHGVLGMAAAACLLVGCLAFAAGLALGRQQTVNPIQADAERDGFAVQRLGEISARIMALEGNASGLLKKLSGIEQIQGSLYKLDKAGIAPPQPPLAPSPRPKDAAGGPELAPVCDISGLKASLSDAGAESVKRAEGSLDCLKTLLQHIDEKSSPRSVAYMALPNRSPVQGAELGSPFGNRIDPITGHLAFHPGLDFRAELGTAIHSAGGGTVRFAGWHNEFGNVLEIDHGNGLISRYAHASRLLVKEGDIVVPGQQVAAVGSTGRSTGPHLHFEIIRDGRYIDPMQYLSSVLPRASATPRS</sequence>
<feature type="compositionally biased region" description="Pro residues" evidence="1">
    <location>
        <begin position="110"/>
        <end position="119"/>
    </location>
</feature>
<evidence type="ECO:0000256" key="1">
    <source>
        <dbReference type="SAM" id="MobiDB-lite"/>
    </source>
</evidence>
<dbReference type="InterPro" id="IPR016047">
    <property type="entry name" value="M23ase_b-sheet_dom"/>
</dbReference>
<keyword evidence="2" id="KW-1133">Transmembrane helix</keyword>
<gene>
    <name evidence="4" type="ORF">ABDB84_13690</name>
</gene>
<evidence type="ECO:0000313" key="5">
    <source>
        <dbReference type="Proteomes" id="UP001410394"/>
    </source>
</evidence>
<protein>
    <submittedName>
        <fullName evidence="4">M23 family metallopeptidase</fullName>
        <ecNumber evidence="4">3.4.-.-</ecNumber>
    </submittedName>
</protein>
<evidence type="ECO:0000256" key="2">
    <source>
        <dbReference type="SAM" id="Phobius"/>
    </source>
</evidence>